<accession>A0A9D1F6H1</accession>
<dbReference type="InterPro" id="IPR057666">
    <property type="entry name" value="DrpA_SLOG"/>
</dbReference>
<evidence type="ECO:0000313" key="4">
    <source>
        <dbReference type="Proteomes" id="UP000823927"/>
    </source>
</evidence>
<organism evidence="3 4">
    <name type="scientific">Candidatus Scybalocola faecigallinarum</name>
    <dbReference type="NCBI Taxonomy" id="2840941"/>
    <lineage>
        <taxon>Bacteria</taxon>
        <taxon>Bacillati</taxon>
        <taxon>Bacillota</taxon>
        <taxon>Clostridia</taxon>
        <taxon>Lachnospirales</taxon>
        <taxon>Lachnospiraceae</taxon>
        <taxon>Lachnospiraceae incertae sedis</taxon>
        <taxon>Candidatus Scybalocola (ex Gilroy et al. 2021)</taxon>
    </lineage>
</organism>
<dbReference type="NCBIfam" id="TIGR00732">
    <property type="entry name" value="dprA"/>
    <property type="match status" value="1"/>
</dbReference>
<reference evidence="3" key="2">
    <citation type="journal article" date="2021" name="PeerJ">
        <title>Extensive microbial diversity within the chicken gut microbiome revealed by metagenomics and culture.</title>
        <authorList>
            <person name="Gilroy R."/>
            <person name="Ravi A."/>
            <person name="Getino M."/>
            <person name="Pursley I."/>
            <person name="Horton D.L."/>
            <person name="Alikhan N.F."/>
            <person name="Baker D."/>
            <person name="Gharbi K."/>
            <person name="Hall N."/>
            <person name="Watson M."/>
            <person name="Adriaenssens E.M."/>
            <person name="Foster-Nyarko E."/>
            <person name="Jarju S."/>
            <person name="Secka A."/>
            <person name="Antonio M."/>
            <person name="Oren A."/>
            <person name="Chaudhuri R.R."/>
            <person name="La Ragione R."/>
            <person name="Hildebrand F."/>
            <person name="Pallen M.J."/>
        </authorList>
    </citation>
    <scope>NUCLEOTIDE SEQUENCE</scope>
    <source>
        <strain evidence="3">CHK178-757</strain>
    </source>
</reference>
<protein>
    <submittedName>
        <fullName evidence="3">DNA-protecting protein DprA</fullName>
    </submittedName>
</protein>
<name>A0A9D1F6H1_9FIRM</name>
<dbReference type="PANTHER" id="PTHR43022:SF1">
    <property type="entry name" value="PROTEIN SMF"/>
    <property type="match status" value="1"/>
</dbReference>
<dbReference type="SUPFAM" id="SSF102405">
    <property type="entry name" value="MCP/YpsA-like"/>
    <property type="match status" value="1"/>
</dbReference>
<comment type="caution">
    <text evidence="3">The sequence shown here is derived from an EMBL/GenBank/DDBJ whole genome shotgun (WGS) entry which is preliminary data.</text>
</comment>
<comment type="similarity">
    <text evidence="1">Belongs to the DprA/Smf family.</text>
</comment>
<reference evidence="3" key="1">
    <citation type="submission" date="2020-10" db="EMBL/GenBank/DDBJ databases">
        <authorList>
            <person name="Gilroy R."/>
        </authorList>
    </citation>
    <scope>NUCLEOTIDE SEQUENCE</scope>
    <source>
        <strain evidence="3">CHK178-757</strain>
    </source>
</reference>
<sequence>MEESKGIHMYTELACFWLCSLIGFGLASLEKFVGLCGGIDEVFRVPDHHIRKMEGLSPRFKQEILKTRDISRLEKEYNKLSQRGISFIGQEHKDFPQKLKVIPECPFGLFLTGTLPSPDKPSVAIVGARGATVFGQETARNFAKVLSLHGIQIISGLALGIDGYAHRGALEAGQCTWAVLGCGINICYPKENIRIFEQIKERGGLVSEFLPGQEPLPWHFPFRNRIISGLADGILVVEARKRSGSLITAGFGLDQGKDIYAVPGRPTDALSAGCNSLIADGAKLVTRPEDILEDYKIYVKNFAEDKFMLDNLEKLVYPSLCLDAKSIEQIAAQTCLDYAQTARTLVSLVHKGCARQVGKNYYIRRG</sequence>
<dbReference type="Pfam" id="PF02481">
    <property type="entry name" value="DNA_processg_A"/>
    <property type="match status" value="1"/>
</dbReference>
<evidence type="ECO:0000256" key="1">
    <source>
        <dbReference type="ARBA" id="ARBA00006525"/>
    </source>
</evidence>
<dbReference type="GO" id="GO:0009294">
    <property type="term" value="P:DNA-mediated transformation"/>
    <property type="evidence" value="ECO:0007669"/>
    <property type="project" value="InterPro"/>
</dbReference>
<feature type="domain" description="Smf/DprA SLOG" evidence="2">
    <location>
        <begin position="87"/>
        <end position="295"/>
    </location>
</feature>
<evidence type="ECO:0000313" key="3">
    <source>
        <dbReference type="EMBL" id="HIS48062.1"/>
    </source>
</evidence>
<dbReference type="PANTHER" id="PTHR43022">
    <property type="entry name" value="PROTEIN SMF"/>
    <property type="match status" value="1"/>
</dbReference>
<proteinExistence type="inferred from homology"/>
<dbReference type="Gene3D" id="3.40.50.450">
    <property type="match status" value="1"/>
</dbReference>
<dbReference type="InterPro" id="IPR003488">
    <property type="entry name" value="DprA"/>
</dbReference>
<dbReference type="AlphaFoldDB" id="A0A9D1F6H1"/>
<evidence type="ECO:0000259" key="2">
    <source>
        <dbReference type="Pfam" id="PF02481"/>
    </source>
</evidence>
<dbReference type="EMBL" id="DVIT01000043">
    <property type="protein sequence ID" value="HIS48062.1"/>
    <property type="molecule type" value="Genomic_DNA"/>
</dbReference>
<gene>
    <name evidence="3" type="primary">dprA</name>
    <name evidence="3" type="ORF">IAB46_11040</name>
</gene>
<dbReference type="Proteomes" id="UP000823927">
    <property type="component" value="Unassembled WGS sequence"/>
</dbReference>